<feature type="binding site" evidence="6">
    <location>
        <position position="271"/>
    </location>
    <ligand>
        <name>Zn(2+)</name>
        <dbReference type="ChEBI" id="CHEBI:29105"/>
    </ligand>
</feature>
<organism evidence="8 9">
    <name type="scientific">Dendryphion nanum</name>
    <dbReference type="NCBI Taxonomy" id="256645"/>
    <lineage>
        <taxon>Eukaryota</taxon>
        <taxon>Fungi</taxon>
        <taxon>Dikarya</taxon>
        <taxon>Ascomycota</taxon>
        <taxon>Pezizomycotina</taxon>
        <taxon>Dothideomycetes</taxon>
        <taxon>Pleosporomycetidae</taxon>
        <taxon>Pleosporales</taxon>
        <taxon>Torulaceae</taxon>
        <taxon>Dendryphion</taxon>
    </lineage>
</organism>
<feature type="binding site" evidence="6">
    <location>
        <position position="267"/>
    </location>
    <ligand>
        <name>Zn(2+)</name>
        <dbReference type="ChEBI" id="CHEBI:29105"/>
    </ligand>
</feature>
<evidence type="ECO:0000256" key="7">
    <source>
        <dbReference type="SAM" id="Phobius"/>
    </source>
</evidence>
<keyword evidence="3 7" id="KW-0812">Transmembrane</keyword>
<comment type="caution">
    <text evidence="8">The sequence shown here is derived from an EMBL/GenBank/DDBJ whole genome shotgun (WGS) entry which is preliminary data.</text>
</comment>
<sequence>MNTAKAAASKISEAEKELEERLTVLWNDLLPWQRDNQYIHTGYRPASNSYAKSAKSLGYIHNETVNIYSHLIGAVLALISGTFMFFELQARYQTANLEDVFVFGCFFLGAVICLGMSATYHTISNHSHEIAQFGNKLDYLGIVFLIWGSFIPVLYYCFQSEPQLIYRYWTMISTLAVGTSTACVHPKFRTPALRPFRALMFVLMGLSAVAPVLHGLRIYGLEHMRNSVGLDWVVLQGALYILGAVIYAARIPEKLKPGTFDIWGSSHQIFHVLVVLAAGSHLIGLVKAFDFEHSRRNGAVSLTFLHKLWS</sequence>
<comment type="subcellular location">
    <subcellularLocation>
        <location evidence="1">Membrane</location>
        <topology evidence="1">Multi-pass membrane protein</topology>
    </subcellularLocation>
</comment>
<gene>
    <name evidence="8" type="ORF">B0J11DRAFT_501681</name>
</gene>
<dbReference type="Pfam" id="PF03006">
    <property type="entry name" value="HlyIII"/>
    <property type="match status" value="1"/>
</dbReference>
<dbReference type="PANTHER" id="PTHR20855">
    <property type="entry name" value="ADIPOR/PROGESTIN RECEPTOR-RELATED"/>
    <property type="match status" value="1"/>
</dbReference>
<feature type="transmembrane region" description="Helical" evidence="7">
    <location>
        <begin position="139"/>
        <end position="158"/>
    </location>
</feature>
<dbReference type="InterPro" id="IPR004254">
    <property type="entry name" value="AdipoR/HlyIII-related"/>
</dbReference>
<dbReference type="AlphaFoldDB" id="A0A9P9J2C4"/>
<dbReference type="GO" id="GO:0046872">
    <property type="term" value="F:metal ion binding"/>
    <property type="evidence" value="ECO:0007669"/>
    <property type="project" value="UniProtKB-KW"/>
</dbReference>
<keyword evidence="9" id="KW-1185">Reference proteome</keyword>
<comment type="similarity">
    <text evidence="2">Belongs to the ADIPOR family.</text>
</comment>
<evidence type="ECO:0000256" key="6">
    <source>
        <dbReference type="PIRSR" id="PIRSR604254-1"/>
    </source>
</evidence>
<feature type="transmembrane region" description="Helical" evidence="7">
    <location>
        <begin position="269"/>
        <end position="289"/>
    </location>
</feature>
<evidence type="ECO:0000256" key="1">
    <source>
        <dbReference type="ARBA" id="ARBA00004141"/>
    </source>
</evidence>
<dbReference type="GO" id="GO:0006882">
    <property type="term" value="P:intracellular zinc ion homeostasis"/>
    <property type="evidence" value="ECO:0007669"/>
    <property type="project" value="TreeGrafter"/>
</dbReference>
<keyword evidence="4 7" id="KW-1133">Transmembrane helix</keyword>
<proteinExistence type="inferred from homology"/>
<feature type="binding site" evidence="6">
    <location>
        <position position="121"/>
    </location>
    <ligand>
        <name>Zn(2+)</name>
        <dbReference type="ChEBI" id="CHEBI:29105"/>
    </ligand>
</feature>
<accession>A0A9P9J2C4</accession>
<evidence type="ECO:0000313" key="8">
    <source>
        <dbReference type="EMBL" id="KAH7139535.1"/>
    </source>
</evidence>
<keyword evidence="6" id="KW-0479">Metal-binding</keyword>
<reference evidence="8" key="1">
    <citation type="journal article" date="2021" name="Nat. Commun.">
        <title>Genetic determinants of endophytism in the Arabidopsis root mycobiome.</title>
        <authorList>
            <person name="Mesny F."/>
            <person name="Miyauchi S."/>
            <person name="Thiergart T."/>
            <person name="Pickel B."/>
            <person name="Atanasova L."/>
            <person name="Karlsson M."/>
            <person name="Huettel B."/>
            <person name="Barry K.W."/>
            <person name="Haridas S."/>
            <person name="Chen C."/>
            <person name="Bauer D."/>
            <person name="Andreopoulos W."/>
            <person name="Pangilinan J."/>
            <person name="LaButti K."/>
            <person name="Riley R."/>
            <person name="Lipzen A."/>
            <person name="Clum A."/>
            <person name="Drula E."/>
            <person name="Henrissat B."/>
            <person name="Kohler A."/>
            <person name="Grigoriev I.V."/>
            <person name="Martin F.M."/>
            <person name="Hacquard S."/>
        </authorList>
    </citation>
    <scope>NUCLEOTIDE SEQUENCE</scope>
    <source>
        <strain evidence="8">MPI-CAGE-CH-0243</strain>
    </source>
</reference>
<dbReference type="EMBL" id="JAGMWT010000001">
    <property type="protein sequence ID" value="KAH7139535.1"/>
    <property type="molecule type" value="Genomic_DNA"/>
</dbReference>
<evidence type="ECO:0000256" key="2">
    <source>
        <dbReference type="ARBA" id="ARBA00007018"/>
    </source>
</evidence>
<feature type="transmembrane region" description="Helical" evidence="7">
    <location>
        <begin position="100"/>
        <end position="119"/>
    </location>
</feature>
<keyword evidence="5 7" id="KW-0472">Membrane</keyword>
<feature type="transmembrane region" description="Helical" evidence="7">
    <location>
        <begin position="165"/>
        <end position="184"/>
    </location>
</feature>
<feature type="transmembrane region" description="Helical" evidence="7">
    <location>
        <begin position="228"/>
        <end position="249"/>
    </location>
</feature>
<feature type="transmembrane region" description="Helical" evidence="7">
    <location>
        <begin position="67"/>
        <end position="88"/>
    </location>
</feature>
<keyword evidence="6" id="KW-0862">Zinc</keyword>
<dbReference type="PANTHER" id="PTHR20855:SF52">
    <property type="entry name" value="ADIPONECTIN RECEPTOR PROTEIN"/>
    <property type="match status" value="1"/>
</dbReference>
<protein>
    <submittedName>
        <fullName evidence="8">Hemolysin-III related-domain-containing protein</fullName>
    </submittedName>
</protein>
<evidence type="ECO:0000313" key="9">
    <source>
        <dbReference type="Proteomes" id="UP000700596"/>
    </source>
</evidence>
<dbReference type="GO" id="GO:0016020">
    <property type="term" value="C:membrane"/>
    <property type="evidence" value="ECO:0007669"/>
    <property type="project" value="UniProtKB-SubCell"/>
</dbReference>
<dbReference type="GO" id="GO:0038023">
    <property type="term" value="F:signaling receptor activity"/>
    <property type="evidence" value="ECO:0007669"/>
    <property type="project" value="TreeGrafter"/>
</dbReference>
<dbReference type="OrthoDB" id="529367at2759"/>
<feature type="transmembrane region" description="Helical" evidence="7">
    <location>
        <begin position="196"/>
        <end position="216"/>
    </location>
</feature>
<evidence type="ECO:0000256" key="5">
    <source>
        <dbReference type="ARBA" id="ARBA00023136"/>
    </source>
</evidence>
<evidence type="ECO:0000256" key="4">
    <source>
        <dbReference type="ARBA" id="ARBA00022989"/>
    </source>
</evidence>
<evidence type="ECO:0000256" key="3">
    <source>
        <dbReference type="ARBA" id="ARBA00022692"/>
    </source>
</evidence>
<dbReference type="Proteomes" id="UP000700596">
    <property type="component" value="Unassembled WGS sequence"/>
</dbReference>
<name>A0A9P9J2C4_9PLEO</name>